<feature type="transmembrane region" description="Helical" evidence="6">
    <location>
        <begin position="196"/>
        <end position="214"/>
    </location>
</feature>
<evidence type="ECO:0000256" key="1">
    <source>
        <dbReference type="ARBA" id="ARBA00004141"/>
    </source>
</evidence>
<feature type="transmembrane region" description="Helical" evidence="6">
    <location>
        <begin position="422"/>
        <end position="441"/>
    </location>
</feature>
<accession>A0ABR1DBG0</accession>
<evidence type="ECO:0000256" key="4">
    <source>
        <dbReference type="ARBA" id="ARBA00023136"/>
    </source>
</evidence>
<dbReference type="Pfam" id="PF03062">
    <property type="entry name" value="MBOAT"/>
    <property type="match status" value="1"/>
</dbReference>
<dbReference type="EMBL" id="JAVFWL010000004">
    <property type="protein sequence ID" value="KAK6747774.1"/>
    <property type="molecule type" value="Genomic_DNA"/>
</dbReference>
<dbReference type="Proteomes" id="UP001303046">
    <property type="component" value="Unassembled WGS sequence"/>
</dbReference>
<sequence>MTFRVCKHISGKFAQNCFFPLLYIGVSEAKTPIVCGTLTTISTSFGVVHKPMGVSTGRFVPAPLGRCERALCWIVWLFHSAAAFFIAANVSQGKLRPWIGHWLSNSSYVTGMKVDLSDTEWLHFRNTISHMLLDYALHSVMFFLIIRHVSTKWVKLALFAAGLLLQIHMTSPTCVIVLIVFATAVTGLSLLTRNIAVPWILCISFVLKASDIVPFTMTNHTYYREFNIYLYGAIKILNFSLYMCKNKEKKYAEVWEDHLVYLSYLPYSMTLIVLFDDFIIQLQRRLPHKEDCGSFVDLRSAAFFGVRLLLWYFVFEFILHFIYVHSLFNSPFTMVQHLGNYEKCAVAYVIGQLFHVKYVVLFGVPAFFARIDGMQPPPPPICISRVSRYSRMWRHFDAGLYQFLKNQVYIPLLKVEIPTALVIIRNLCTLAAVFGVVLAWHGTRSHYVCWVLLSATELIMERIGKLIWDTTSFQELRKSIGELNTRRAIAVAMISTVIPGIFGVFFFLGSEGTGSIILEHILLDGMKDVLKGNVFPNNSGFVFLHMIALGYFFNNVCLEFEQAAKPKKDEDTKQE</sequence>
<feature type="transmembrane region" description="Helical" evidence="6">
    <location>
        <begin position="70"/>
        <end position="88"/>
    </location>
</feature>
<evidence type="ECO:0000256" key="6">
    <source>
        <dbReference type="SAM" id="Phobius"/>
    </source>
</evidence>
<comment type="similarity">
    <text evidence="5">Belongs to the membrane-bound acyltransferase family. HHAT subfamily.</text>
</comment>
<evidence type="ECO:0000256" key="5">
    <source>
        <dbReference type="ARBA" id="ARBA00038268"/>
    </source>
</evidence>
<keyword evidence="3 6" id="KW-1133">Transmembrane helix</keyword>
<feature type="transmembrane region" description="Helical" evidence="6">
    <location>
        <begin position="345"/>
        <end position="368"/>
    </location>
</feature>
<comment type="subcellular location">
    <subcellularLocation>
        <location evidence="1">Membrane</location>
        <topology evidence="1">Multi-pass membrane protein</topology>
    </subcellularLocation>
</comment>
<reference evidence="7 8" key="1">
    <citation type="submission" date="2023-08" db="EMBL/GenBank/DDBJ databases">
        <title>A Necator americanus chromosomal reference genome.</title>
        <authorList>
            <person name="Ilik V."/>
            <person name="Petrzelkova K.J."/>
            <person name="Pardy F."/>
            <person name="Fuh T."/>
            <person name="Niatou-Singa F.S."/>
            <person name="Gouil Q."/>
            <person name="Baker L."/>
            <person name="Ritchie M.E."/>
            <person name="Jex A.R."/>
            <person name="Gazzola D."/>
            <person name="Li H."/>
            <person name="Toshio Fujiwara R."/>
            <person name="Zhan B."/>
            <person name="Aroian R.V."/>
            <person name="Pafco B."/>
            <person name="Schwarz E.M."/>
        </authorList>
    </citation>
    <scope>NUCLEOTIDE SEQUENCE [LARGE SCALE GENOMIC DNA]</scope>
    <source>
        <strain evidence="7 8">Aroian</strain>
        <tissue evidence="7">Whole animal</tissue>
    </source>
</reference>
<keyword evidence="8" id="KW-1185">Reference proteome</keyword>
<feature type="transmembrane region" description="Helical" evidence="6">
    <location>
        <begin position="158"/>
        <end position="184"/>
    </location>
</feature>
<protein>
    <recommendedName>
        <fullName evidence="9">MBOAT family protein</fullName>
    </recommendedName>
</protein>
<evidence type="ECO:0000256" key="3">
    <source>
        <dbReference type="ARBA" id="ARBA00022989"/>
    </source>
</evidence>
<dbReference type="PANTHER" id="PTHR13285:SF18">
    <property type="entry name" value="PROTEIN-CYSTEINE N-PALMITOYLTRANSFERASE RASP"/>
    <property type="match status" value="1"/>
</dbReference>
<dbReference type="PANTHER" id="PTHR13285">
    <property type="entry name" value="ACYLTRANSFERASE"/>
    <property type="match status" value="1"/>
</dbReference>
<evidence type="ECO:0000256" key="2">
    <source>
        <dbReference type="ARBA" id="ARBA00022692"/>
    </source>
</evidence>
<keyword evidence="2 6" id="KW-0812">Transmembrane</keyword>
<organism evidence="7 8">
    <name type="scientific">Necator americanus</name>
    <name type="common">Human hookworm</name>
    <dbReference type="NCBI Taxonomy" id="51031"/>
    <lineage>
        <taxon>Eukaryota</taxon>
        <taxon>Metazoa</taxon>
        <taxon>Ecdysozoa</taxon>
        <taxon>Nematoda</taxon>
        <taxon>Chromadorea</taxon>
        <taxon>Rhabditida</taxon>
        <taxon>Rhabditina</taxon>
        <taxon>Rhabditomorpha</taxon>
        <taxon>Strongyloidea</taxon>
        <taxon>Ancylostomatidae</taxon>
        <taxon>Bunostominae</taxon>
        <taxon>Necator</taxon>
    </lineage>
</organism>
<feature type="transmembrane region" description="Helical" evidence="6">
    <location>
        <begin position="128"/>
        <end position="146"/>
    </location>
</feature>
<dbReference type="InterPro" id="IPR051085">
    <property type="entry name" value="MB_O-acyltransferase"/>
</dbReference>
<comment type="caution">
    <text evidence="7">The sequence shown here is derived from an EMBL/GenBank/DDBJ whole genome shotgun (WGS) entry which is preliminary data.</text>
</comment>
<keyword evidence="4 6" id="KW-0472">Membrane</keyword>
<proteinExistence type="inferred from homology"/>
<evidence type="ECO:0000313" key="7">
    <source>
        <dbReference type="EMBL" id="KAK6747774.1"/>
    </source>
</evidence>
<dbReference type="InterPro" id="IPR004299">
    <property type="entry name" value="MBOAT_fam"/>
</dbReference>
<feature type="transmembrane region" description="Helical" evidence="6">
    <location>
        <begin position="263"/>
        <end position="280"/>
    </location>
</feature>
<feature type="transmembrane region" description="Helical" evidence="6">
    <location>
        <begin position="301"/>
        <end position="325"/>
    </location>
</feature>
<evidence type="ECO:0000313" key="8">
    <source>
        <dbReference type="Proteomes" id="UP001303046"/>
    </source>
</evidence>
<evidence type="ECO:0008006" key="9">
    <source>
        <dbReference type="Google" id="ProtNLM"/>
    </source>
</evidence>
<feature type="transmembrane region" description="Helical" evidence="6">
    <location>
        <begin position="488"/>
        <end position="508"/>
    </location>
</feature>
<gene>
    <name evidence="7" type="primary">Necator_chrIV.g14062</name>
    <name evidence="7" type="ORF">RB195_000768</name>
</gene>
<name>A0ABR1DBG0_NECAM</name>
<feature type="transmembrane region" description="Helical" evidence="6">
    <location>
        <begin position="540"/>
        <end position="558"/>
    </location>
</feature>